<dbReference type="InterPro" id="IPR000182">
    <property type="entry name" value="GNAT_dom"/>
</dbReference>
<keyword evidence="2" id="KW-0472">Membrane</keyword>
<dbReference type="InterPro" id="IPR016181">
    <property type="entry name" value="Acyl_CoA_acyltransferase"/>
</dbReference>
<sequence length="332" mass="37168">MGESKRQRRSTLPEMAPQHQSVESTANDAVTIESYSETSRLMQTFKRAFAFIGFLRANLVFEEHTDRQYGGEIRDYNPLAAATIPPTLIEEDDDGPAPLVVDLLNTPEKKEIADKMLEESVTEIQYKTARYIFAAPRAVLPIGAVLIYLHRYFDSSTSITHPAKLTSVGILIIYAIFVWIQSYKYTLYAELVLNSWFKEKPNNTDLLVGVRLQGTVVGIALLRIIMEPHAAGKRKVRNANAPPDGRGFICAWLVAPKHRGSGVGRELLRAIVTITRECCGKDATLTFARQHIHSPMVLPEFMSGALKRDEARAARSLRAVMEEPDDIKGKKK</sequence>
<feature type="domain" description="N-acetyltransferase" evidence="3">
    <location>
        <begin position="163"/>
        <end position="332"/>
    </location>
</feature>
<dbReference type="Pfam" id="PF00583">
    <property type="entry name" value="Acetyltransf_1"/>
    <property type="match status" value="1"/>
</dbReference>
<feature type="compositionally biased region" description="Polar residues" evidence="1">
    <location>
        <begin position="18"/>
        <end position="27"/>
    </location>
</feature>
<evidence type="ECO:0000259" key="3">
    <source>
        <dbReference type="PROSITE" id="PS51186"/>
    </source>
</evidence>
<dbReference type="Gene3D" id="3.40.630.30">
    <property type="match status" value="1"/>
</dbReference>
<dbReference type="OrthoDB" id="5343688at2759"/>
<evidence type="ECO:0000313" key="5">
    <source>
        <dbReference type="Proteomes" id="UP000039046"/>
    </source>
</evidence>
<feature type="region of interest" description="Disordered" evidence="1">
    <location>
        <begin position="1"/>
        <end position="27"/>
    </location>
</feature>
<protein>
    <recommendedName>
        <fullName evidence="3">N-acetyltransferase domain-containing protein</fullName>
    </recommendedName>
</protein>
<evidence type="ECO:0000313" key="4">
    <source>
        <dbReference type="EMBL" id="CEJ84974.1"/>
    </source>
</evidence>
<reference evidence="4 5" key="1">
    <citation type="journal article" date="2015" name="Genome Announc.">
        <title>Draft Genome Sequence and Gene Annotation of the Entomopathogenic Fungus Verticillium hemipterigenum.</title>
        <authorList>
            <person name="Horn F."/>
            <person name="Habel A."/>
            <person name="Scharf D.H."/>
            <person name="Dworschak J."/>
            <person name="Brakhage A.A."/>
            <person name="Guthke R."/>
            <person name="Hertweck C."/>
            <person name="Linde J."/>
        </authorList>
    </citation>
    <scope>NUCLEOTIDE SEQUENCE [LARGE SCALE GENOMIC DNA]</scope>
</reference>
<dbReference type="GO" id="GO:0016747">
    <property type="term" value="F:acyltransferase activity, transferring groups other than amino-acyl groups"/>
    <property type="evidence" value="ECO:0007669"/>
    <property type="project" value="InterPro"/>
</dbReference>
<evidence type="ECO:0000256" key="2">
    <source>
        <dbReference type="SAM" id="Phobius"/>
    </source>
</evidence>
<accession>A0A0A1TBJ2</accession>
<keyword evidence="2" id="KW-0812">Transmembrane</keyword>
<gene>
    <name evidence="4" type="ORF">VHEMI03633</name>
</gene>
<name>A0A0A1TBJ2_9HYPO</name>
<proteinExistence type="predicted"/>
<dbReference type="SUPFAM" id="SSF55729">
    <property type="entry name" value="Acyl-CoA N-acyltransferases (Nat)"/>
    <property type="match status" value="1"/>
</dbReference>
<keyword evidence="2" id="KW-1133">Transmembrane helix</keyword>
<dbReference type="CDD" id="cd04301">
    <property type="entry name" value="NAT_SF"/>
    <property type="match status" value="1"/>
</dbReference>
<feature type="transmembrane region" description="Helical" evidence="2">
    <location>
        <begin position="165"/>
        <end position="186"/>
    </location>
</feature>
<dbReference type="HOGENOM" id="CLU_040076_1_0_1"/>
<dbReference type="PROSITE" id="PS51186">
    <property type="entry name" value="GNAT"/>
    <property type="match status" value="1"/>
</dbReference>
<dbReference type="EMBL" id="CDHN01000002">
    <property type="protein sequence ID" value="CEJ84974.1"/>
    <property type="molecule type" value="Genomic_DNA"/>
</dbReference>
<keyword evidence="5" id="KW-1185">Reference proteome</keyword>
<organism evidence="4 5">
    <name type="scientific">[Torrubiella] hemipterigena</name>
    <dbReference type="NCBI Taxonomy" id="1531966"/>
    <lineage>
        <taxon>Eukaryota</taxon>
        <taxon>Fungi</taxon>
        <taxon>Dikarya</taxon>
        <taxon>Ascomycota</taxon>
        <taxon>Pezizomycotina</taxon>
        <taxon>Sordariomycetes</taxon>
        <taxon>Hypocreomycetidae</taxon>
        <taxon>Hypocreales</taxon>
        <taxon>Clavicipitaceae</taxon>
        <taxon>Clavicipitaceae incertae sedis</taxon>
        <taxon>'Torrubiella' clade</taxon>
    </lineage>
</organism>
<dbReference type="Proteomes" id="UP000039046">
    <property type="component" value="Unassembled WGS sequence"/>
</dbReference>
<evidence type="ECO:0000256" key="1">
    <source>
        <dbReference type="SAM" id="MobiDB-lite"/>
    </source>
</evidence>
<dbReference type="AlphaFoldDB" id="A0A0A1TBJ2"/>